<proteinExistence type="predicted"/>
<dbReference type="GO" id="GO:0016757">
    <property type="term" value="F:glycosyltransferase activity"/>
    <property type="evidence" value="ECO:0007669"/>
    <property type="project" value="UniProtKB-KW"/>
</dbReference>
<protein>
    <recommendedName>
        <fullName evidence="11">Glycosyltransferase 2-like domain-containing protein</fullName>
    </recommendedName>
</protein>
<dbReference type="GO" id="GO:0016020">
    <property type="term" value="C:membrane"/>
    <property type="evidence" value="ECO:0007669"/>
    <property type="project" value="UniProtKB-SubCell"/>
</dbReference>
<dbReference type="InterPro" id="IPR050321">
    <property type="entry name" value="Glycosyltr_2/OpgH_subfam"/>
</dbReference>
<organism evidence="9 10">
    <name type="scientific">Rhodobium orientis</name>
    <dbReference type="NCBI Taxonomy" id="34017"/>
    <lineage>
        <taxon>Bacteria</taxon>
        <taxon>Pseudomonadati</taxon>
        <taxon>Pseudomonadota</taxon>
        <taxon>Alphaproteobacteria</taxon>
        <taxon>Hyphomicrobiales</taxon>
        <taxon>Rhodobiaceae</taxon>
        <taxon>Rhodobium</taxon>
    </lineage>
</organism>
<comment type="subcellular location">
    <subcellularLocation>
        <location evidence="1">Membrane</location>
        <topology evidence="1">Multi-pass membrane protein</topology>
    </subcellularLocation>
</comment>
<keyword evidence="2" id="KW-0328">Glycosyltransferase</keyword>
<name>A0A327JEW5_9HYPH</name>
<evidence type="ECO:0000256" key="8">
    <source>
        <dbReference type="SAM" id="Phobius"/>
    </source>
</evidence>
<accession>A0A327JEW5</accession>
<evidence type="ECO:0000256" key="1">
    <source>
        <dbReference type="ARBA" id="ARBA00004141"/>
    </source>
</evidence>
<evidence type="ECO:0000256" key="6">
    <source>
        <dbReference type="ARBA" id="ARBA00023136"/>
    </source>
</evidence>
<feature type="transmembrane region" description="Helical" evidence="8">
    <location>
        <begin position="767"/>
        <end position="785"/>
    </location>
</feature>
<keyword evidence="6 8" id="KW-0472">Membrane</keyword>
<evidence type="ECO:0000256" key="3">
    <source>
        <dbReference type="ARBA" id="ARBA00022679"/>
    </source>
</evidence>
<keyword evidence="5 8" id="KW-1133">Transmembrane helix</keyword>
<gene>
    <name evidence="9" type="ORF">CH339_23250</name>
</gene>
<dbReference type="SUPFAM" id="SSF53448">
    <property type="entry name" value="Nucleotide-diphospho-sugar transferases"/>
    <property type="match status" value="1"/>
</dbReference>
<evidence type="ECO:0000256" key="7">
    <source>
        <dbReference type="SAM" id="MobiDB-lite"/>
    </source>
</evidence>
<reference evidence="9 10" key="1">
    <citation type="submission" date="2017-07" db="EMBL/GenBank/DDBJ databases">
        <title>Draft Genome Sequences of Select Purple Nonsulfur Bacteria.</title>
        <authorList>
            <person name="Lasarre B."/>
            <person name="Mckinlay J.B."/>
        </authorList>
    </citation>
    <scope>NUCLEOTIDE SEQUENCE [LARGE SCALE GENOMIC DNA]</scope>
    <source>
        <strain evidence="9 10">DSM 11290</strain>
    </source>
</reference>
<keyword evidence="4 8" id="KW-0812">Transmembrane</keyword>
<feature type="non-terminal residue" evidence="9">
    <location>
        <position position="1"/>
    </location>
</feature>
<dbReference type="Pfam" id="PF13641">
    <property type="entry name" value="Glyco_tranf_2_3"/>
    <property type="match status" value="1"/>
</dbReference>
<comment type="caution">
    <text evidence="9">The sequence shown here is derived from an EMBL/GenBank/DDBJ whole genome shotgun (WGS) entry which is preliminary data.</text>
</comment>
<dbReference type="PANTHER" id="PTHR43867">
    <property type="entry name" value="CELLULOSE SYNTHASE CATALYTIC SUBUNIT A [UDP-FORMING]"/>
    <property type="match status" value="1"/>
</dbReference>
<dbReference type="EMBL" id="NPEV01000099">
    <property type="protein sequence ID" value="RAI23209.1"/>
    <property type="molecule type" value="Genomic_DNA"/>
</dbReference>
<feature type="transmembrane region" description="Helical" evidence="8">
    <location>
        <begin position="367"/>
        <end position="384"/>
    </location>
</feature>
<dbReference type="Gene3D" id="3.90.550.10">
    <property type="entry name" value="Spore Coat Polysaccharide Biosynthesis Protein SpsA, Chain A"/>
    <property type="match status" value="1"/>
</dbReference>
<dbReference type="AlphaFoldDB" id="A0A327JEW5"/>
<evidence type="ECO:0000313" key="10">
    <source>
        <dbReference type="Proteomes" id="UP000249299"/>
    </source>
</evidence>
<keyword evidence="10" id="KW-1185">Reference proteome</keyword>
<dbReference type="InterPro" id="IPR029044">
    <property type="entry name" value="Nucleotide-diphossugar_trans"/>
</dbReference>
<dbReference type="PANTHER" id="PTHR43867:SF2">
    <property type="entry name" value="CELLULOSE SYNTHASE CATALYTIC SUBUNIT A [UDP-FORMING]"/>
    <property type="match status" value="1"/>
</dbReference>
<keyword evidence="3" id="KW-0808">Transferase</keyword>
<feature type="transmembrane region" description="Helical" evidence="8">
    <location>
        <begin position="677"/>
        <end position="708"/>
    </location>
</feature>
<dbReference type="OrthoDB" id="7431422at2"/>
<evidence type="ECO:0008006" key="11">
    <source>
        <dbReference type="Google" id="ProtNLM"/>
    </source>
</evidence>
<evidence type="ECO:0000256" key="5">
    <source>
        <dbReference type="ARBA" id="ARBA00022989"/>
    </source>
</evidence>
<sequence>PASGGRSPGPPAFLPIPAVRRPARSAQELLGRLAGRPPGTLLKSIGADRPRAFDDAFPSGTGFLIHAGLDGAEIRALARRARAFGLSVAEQALADGRLGETALTRALSVHLGLPMLTGARLPVPVATRFYLAKDGAEGLRHLMIDGGPLGRRTAMAPPPDGFDRFIGHIRRHPDLRDRIVLVEMALIARTAAACRVEISAEIAEAPELLLHWAGLPREQAHALGAEGRERSADPLALALRRGLVTAERLADALADIAGCARLQRFSLAGAYDGLRPADYRCQTTAGVETLNGALVAVVPRVETVQRLLQMLARDPGLATRIGVVADRALEARLRTRHARRDCAEAVAVLARGAPELSAARRMTTVEGGTFLALAAVTSLVGAALPPASVVLAEILSAGTIAAVTLPRLLAAIERPAHMPAPTPVPDDELPAYTVLVPLYREKRTLPGLIKALQNLDYPAEKLDIKLIVEADDGTTRKRLSDLARGPAMDVVAVPQLGPRTKPKALAHALAFAAGDIVTIFDAEDRPEPDQLRRVAEKFVDGSDDLGCIQASLAIDHAGDNWLTRNFALEYAALFDGLIPWLARRGLAFPLGGTSNHIRRAALDAVRGWDPFNVTEDADLGYRLARHGWKMTTIASTTWEEAPLTLPVWFRQRTRWYKGWLQTWLVHMRRPVRLLRDLGLADFAMFQLLIGGGLAVLGLHLVLAGMLGAMSLGVLPLPEALAGGRATPLVLHGAVGLAGWLAPSLLIRRAARRRRLKTPAHIFLTLPVYWLLMAAALVAAIADLILRPLHWAKTEHGLAHRPPPPRPSEAAPGRTPSAARRGQY</sequence>
<evidence type="ECO:0000256" key="2">
    <source>
        <dbReference type="ARBA" id="ARBA00022676"/>
    </source>
</evidence>
<evidence type="ECO:0000256" key="4">
    <source>
        <dbReference type="ARBA" id="ARBA00022692"/>
    </source>
</evidence>
<dbReference type="Proteomes" id="UP000249299">
    <property type="component" value="Unassembled WGS sequence"/>
</dbReference>
<feature type="transmembrane region" description="Helical" evidence="8">
    <location>
        <begin position="728"/>
        <end position="746"/>
    </location>
</feature>
<feature type="region of interest" description="Disordered" evidence="7">
    <location>
        <begin position="795"/>
        <end position="823"/>
    </location>
</feature>
<evidence type="ECO:0000313" key="9">
    <source>
        <dbReference type="EMBL" id="RAI23209.1"/>
    </source>
</evidence>